<dbReference type="AlphaFoldDB" id="A0A6M1RKJ4"/>
<sequence>MRAGPLMTGCLLLGIGWMSLTAATPRGPLEMTIRVWRPENGLPDRTVTAVWQTRDGYLWVGTPKGLVRFDGVQFRSVGVNGPDPGPPPVVTVLCEDRQGRLWVGTQNAGLLVLEPDGLRPVSLPVAASATIHTITAAEDGTLWVGTSAGLVEWRNGRSHVFTTENGLPHNTISQVSLARNGDLWITTAGGLCQWQGGQIRPVRFEAESTGRSPEFLGVYEDRQGNLWAFGDTYLVNLTEGKRVNYFRSGDVTSVRIWTLWEGRDGRLWIGTSGQGLFYFTGERFLPLTLRSGSLPNDVRALCEDQAGNLWLGTGNSGLVCLSPTRVWVHGTETGLPQGAAILVQTHPSGRLWVGIEGQGLWIRNGDNFQPSTGWWRAPVRSLVSAVAFDGPDRMWIGTAGAGLYEIRPDRVIRHSTADGLISEDIGLVATDGSGALWIAPRQGGLQHWHPDGATTASTSHLPLDVQITALLVVSPEVWAGTRKGRLWRNLDGTWTEIEGLAGSGHGAIRSLCRDAAGRLWVGTDRGLACWTGRRWLTRTWAADGPVPVLGLQQDEQGNLWWTTGRDVYQLSTHSLRRLWQDDPGVEPRRWYAATHRSETGLRWGWPHSASTPDGRLWFATESGLVSIRTDGTTEEPPAPSVRIETLIVNGEVRALPQNSTARPGPNSTPALRLPAGLRSLTVEFTAPSPAEGEKIRFQHRLEGFDADWLDDGPERRVRYGRLPGGRYRLQIRARSADGSWESPVTELALIVPTPFWRSFWGMSLWALLLAGTVAGVVRWTSHRRLRRQLEHLAQQEAMHKERMRIARDMHDELGSKLTRISFLSERALLETPKTDATAGKLQAIAETSRALLQALDEIVWAVNPSNDSLEHLVSYLAQYATEYFQGTTVECQIRLPRQVPHAPLSAEVRHHVFLACEEALNNVLKHARATRVQLEMQAVNGSLHIRIEDNGRGFNPVSPTTSGQDGLKNMHRRMTEIGGACQITSRPGAGTVVELEFPLPRETS</sequence>
<evidence type="ECO:0000256" key="8">
    <source>
        <dbReference type="ARBA" id="ARBA00023012"/>
    </source>
</evidence>
<dbReference type="Gene3D" id="3.30.565.10">
    <property type="entry name" value="Histidine kinase-like ATPase, C-terminal domain"/>
    <property type="match status" value="1"/>
</dbReference>
<dbReference type="SUPFAM" id="SSF55874">
    <property type="entry name" value="ATPase domain of HSP90 chaperone/DNA topoisomerase II/histidine kinase"/>
    <property type="match status" value="1"/>
</dbReference>
<dbReference type="InterPro" id="IPR011110">
    <property type="entry name" value="Reg_prop"/>
</dbReference>
<dbReference type="GO" id="GO:0000155">
    <property type="term" value="F:phosphorelay sensor kinase activity"/>
    <property type="evidence" value="ECO:0007669"/>
    <property type="project" value="InterPro"/>
</dbReference>
<dbReference type="RefSeq" id="WP_165105270.1">
    <property type="nucleotide sequence ID" value="NZ_JAAKYA010000006.1"/>
</dbReference>
<keyword evidence="6" id="KW-0418">Kinase</keyword>
<dbReference type="InterPro" id="IPR011123">
    <property type="entry name" value="Y_Y_Y"/>
</dbReference>
<dbReference type="Pfam" id="PF02518">
    <property type="entry name" value="HATPase_c"/>
    <property type="match status" value="1"/>
</dbReference>
<dbReference type="SUPFAM" id="SSF63829">
    <property type="entry name" value="Calcium-dependent phosphotriesterase"/>
    <property type="match status" value="3"/>
</dbReference>
<dbReference type="Gene3D" id="2.130.10.10">
    <property type="entry name" value="YVTN repeat-like/Quinoprotein amine dehydrogenase"/>
    <property type="match status" value="3"/>
</dbReference>
<keyword evidence="9" id="KW-0472">Membrane</keyword>
<keyword evidence="3" id="KW-0597">Phosphoprotein</keyword>
<evidence type="ECO:0000259" key="10">
    <source>
        <dbReference type="SMART" id="SM00387"/>
    </source>
</evidence>
<keyword evidence="4" id="KW-0808">Transferase</keyword>
<gene>
    <name evidence="11" type="ORF">G4L39_01110</name>
</gene>
<evidence type="ECO:0000256" key="7">
    <source>
        <dbReference type="ARBA" id="ARBA00022840"/>
    </source>
</evidence>
<dbReference type="InterPro" id="IPR050482">
    <property type="entry name" value="Sensor_HK_TwoCompSys"/>
</dbReference>
<dbReference type="InterPro" id="IPR036890">
    <property type="entry name" value="HATPase_C_sf"/>
</dbReference>
<organism evidence="11 12">
    <name type="scientific">Limisphaera ngatamarikiensis</name>
    <dbReference type="NCBI Taxonomy" id="1324935"/>
    <lineage>
        <taxon>Bacteria</taxon>
        <taxon>Pseudomonadati</taxon>
        <taxon>Verrucomicrobiota</taxon>
        <taxon>Verrucomicrobiia</taxon>
        <taxon>Limisphaerales</taxon>
        <taxon>Limisphaeraceae</taxon>
        <taxon>Limisphaera</taxon>
    </lineage>
</organism>
<comment type="catalytic activity">
    <reaction evidence="1">
        <text>ATP + protein L-histidine = ADP + protein N-phospho-L-histidine.</text>
        <dbReference type="EC" id="2.7.13.3"/>
    </reaction>
</comment>
<dbReference type="InterPro" id="IPR013783">
    <property type="entry name" value="Ig-like_fold"/>
</dbReference>
<dbReference type="Pfam" id="PF07730">
    <property type="entry name" value="HisKA_3"/>
    <property type="match status" value="1"/>
</dbReference>
<feature type="domain" description="Histidine kinase/HSP90-like ATPase" evidence="10">
    <location>
        <begin position="907"/>
        <end position="1001"/>
    </location>
</feature>
<reference evidence="11 12" key="1">
    <citation type="submission" date="2020-02" db="EMBL/GenBank/DDBJ databases">
        <title>Draft genome sequence of Limisphaera ngatamarikiensis NGM72.4T, a thermophilic Verrucomicrobia grouped in subdivision 3.</title>
        <authorList>
            <person name="Carere C.R."/>
            <person name="Steen J."/>
            <person name="Hugenholtz P."/>
            <person name="Stott M.B."/>
        </authorList>
    </citation>
    <scope>NUCLEOTIDE SEQUENCE [LARGE SCALE GENOMIC DNA]</scope>
    <source>
        <strain evidence="11 12">NGM72.4</strain>
    </source>
</reference>
<keyword evidence="12" id="KW-1185">Reference proteome</keyword>
<keyword evidence="7" id="KW-0067">ATP-binding</keyword>
<dbReference type="PANTHER" id="PTHR24421:SF10">
    <property type="entry name" value="NITRATE_NITRITE SENSOR PROTEIN NARQ"/>
    <property type="match status" value="1"/>
</dbReference>
<dbReference type="InterPro" id="IPR011712">
    <property type="entry name" value="Sig_transdc_His_kin_sub3_dim/P"/>
</dbReference>
<dbReference type="Proteomes" id="UP000477311">
    <property type="component" value="Unassembled WGS sequence"/>
</dbReference>
<dbReference type="GO" id="GO:0005524">
    <property type="term" value="F:ATP binding"/>
    <property type="evidence" value="ECO:0007669"/>
    <property type="project" value="UniProtKB-KW"/>
</dbReference>
<keyword evidence="5" id="KW-0547">Nucleotide-binding</keyword>
<dbReference type="Pfam" id="PF07495">
    <property type="entry name" value="Y_Y_Y"/>
    <property type="match status" value="1"/>
</dbReference>
<keyword evidence="9" id="KW-1133">Transmembrane helix</keyword>
<dbReference type="GO" id="GO:0016020">
    <property type="term" value="C:membrane"/>
    <property type="evidence" value="ECO:0007669"/>
    <property type="project" value="InterPro"/>
</dbReference>
<dbReference type="CDD" id="cd16917">
    <property type="entry name" value="HATPase_UhpB-NarQ-NarX-like"/>
    <property type="match status" value="1"/>
</dbReference>
<evidence type="ECO:0000256" key="4">
    <source>
        <dbReference type="ARBA" id="ARBA00022679"/>
    </source>
</evidence>
<evidence type="ECO:0000256" key="2">
    <source>
        <dbReference type="ARBA" id="ARBA00012438"/>
    </source>
</evidence>
<dbReference type="PANTHER" id="PTHR24421">
    <property type="entry name" value="NITRATE/NITRITE SENSOR PROTEIN NARX-RELATED"/>
    <property type="match status" value="1"/>
</dbReference>
<name>A0A6M1RKJ4_9BACT</name>
<dbReference type="InterPro" id="IPR015943">
    <property type="entry name" value="WD40/YVTN_repeat-like_dom_sf"/>
</dbReference>
<evidence type="ECO:0000256" key="9">
    <source>
        <dbReference type="SAM" id="Phobius"/>
    </source>
</evidence>
<evidence type="ECO:0000313" key="11">
    <source>
        <dbReference type="EMBL" id="NGO37997.1"/>
    </source>
</evidence>
<accession>A0A6M1RKJ4</accession>
<dbReference type="EC" id="2.7.13.3" evidence="2"/>
<evidence type="ECO:0000313" key="12">
    <source>
        <dbReference type="Proteomes" id="UP000477311"/>
    </source>
</evidence>
<feature type="transmembrane region" description="Helical" evidence="9">
    <location>
        <begin position="759"/>
        <end position="779"/>
    </location>
</feature>
<dbReference type="SMART" id="SM00387">
    <property type="entry name" value="HATPase_c"/>
    <property type="match status" value="1"/>
</dbReference>
<evidence type="ECO:0000256" key="5">
    <source>
        <dbReference type="ARBA" id="ARBA00022741"/>
    </source>
</evidence>
<comment type="caution">
    <text evidence="11">The sequence shown here is derived from an EMBL/GenBank/DDBJ whole genome shotgun (WGS) entry which is preliminary data.</text>
</comment>
<proteinExistence type="predicted"/>
<dbReference type="Pfam" id="PF07494">
    <property type="entry name" value="Reg_prop"/>
    <property type="match status" value="3"/>
</dbReference>
<evidence type="ECO:0000256" key="1">
    <source>
        <dbReference type="ARBA" id="ARBA00000085"/>
    </source>
</evidence>
<protein>
    <recommendedName>
        <fullName evidence="2">histidine kinase</fullName>
        <ecNumber evidence="2">2.7.13.3</ecNumber>
    </recommendedName>
</protein>
<dbReference type="Gene3D" id="2.60.40.10">
    <property type="entry name" value="Immunoglobulins"/>
    <property type="match status" value="1"/>
</dbReference>
<keyword evidence="9" id="KW-0812">Transmembrane</keyword>
<keyword evidence="8" id="KW-0902">Two-component regulatory system</keyword>
<evidence type="ECO:0000256" key="6">
    <source>
        <dbReference type="ARBA" id="ARBA00022777"/>
    </source>
</evidence>
<dbReference type="EMBL" id="JAAKYA010000006">
    <property type="protein sequence ID" value="NGO37997.1"/>
    <property type="molecule type" value="Genomic_DNA"/>
</dbReference>
<dbReference type="InterPro" id="IPR003594">
    <property type="entry name" value="HATPase_dom"/>
</dbReference>
<dbReference type="GO" id="GO:0046983">
    <property type="term" value="F:protein dimerization activity"/>
    <property type="evidence" value="ECO:0007669"/>
    <property type="project" value="InterPro"/>
</dbReference>
<dbReference type="Gene3D" id="1.20.5.1930">
    <property type="match status" value="1"/>
</dbReference>
<evidence type="ECO:0000256" key="3">
    <source>
        <dbReference type="ARBA" id="ARBA00022553"/>
    </source>
</evidence>